<evidence type="ECO:0000313" key="3">
    <source>
        <dbReference type="Proteomes" id="UP001430455"/>
    </source>
</evidence>
<dbReference type="AlphaFoldDB" id="A0AAW4PH58"/>
<evidence type="ECO:0000256" key="1">
    <source>
        <dbReference type="SAM" id="MobiDB-lite"/>
    </source>
</evidence>
<dbReference type="InterPro" id="IPR019151">
    <property type="entry name" value="Proteasome_assmbl_chaperone_2"/>
</dbReference>
<sequence length="253" mass="27362">MDDVSITFDQLTDIGAESPTLIEGFPGFGLVAAIAVDQITSQLDLKHHGNIVSDEFPPILSYQDGHAQDMVRVYASSQHNVMTLQSDLALPPSAFKPLSRCVLEELANEFDRAIFLAGAPAQSEDEIGTVKAITTAEELEADIQNAGIELAEGTGLVGGITGSLANDCYHHDVPAAVLVVHADPYLPDPGAARSVIEDALEPLVDFDIDTSELEEQSNQIQQQMQQIADQYQQMVEQAHHQPQSEAPQLGMYQ</sequence>
<dbReference type="PANTHER" id="PTHR35610">
    <property type="entry name" value="3-ISOPROPYLMALATE DEHYDRATASE-RELATED"/>
    <property type="match status" value="1"/>
</dbReference>
<dbReference type="RefSeq" id="WP_220581946.1">
    <property type="nucleotide sequence ID" value="NZ_RKLT01000018.1"/>
</dbReference>
<gene>
    <name evidence="2" type="ORF">EGH23_21000</name>
</gene>
<feature type="region of interest" description="Disordered" evidence="1">
    <location>
        <begin position="234"/>
        <end position="253"/>
    </location>
</feature>
<accession>A0AAW4PH58</accession>
<dbReference type="EMBL" id="RKLT01000018">
    <property type="protein sequence ID" value="MBX0297360.1"/>
    <property type="molecule type" value="Genomic_DNA"/>
</dbReference>
<dbReference type="InterPro" id="IPR038389">
    <property type="entry name" value="PSMG2_sf"/>
</dbReference>
<comment type="caution">
    <text evidence="2">The sequence shown here is derived from an EMBL/GenBank/DDBJ whole genome shotgun (WGS) entry which is preliminary data.</text>
</comment>
<name>A0AAW4PH58_9EURY</name>
<keyword evidence="3" id="KW-1185">Reference proteome</keyword>
<dbReference type="SUPFAM" id="SSF159659">
    <property type="entry name" value="Cgl1923-like"/>
    <property type="match status" value="1"/>
</dbReference>
<evidence type="ECO:0000313" key="2">
    <source>
        <dbReference type="EMBL" id="MBX0297360.1"/>
    </source>
</evidence>
<dbReference type="PANTHER" id="PTHR35610:SF8">
    <property type="entry name" value="3-ISOPROPYLMALATE DEHYDRATASE"/>
    <property type="match status" value="1"/>
</dbReference>
<protein>
    <submittedName>
        <fullName evidence="2">PAC2 family protein</fullName>
    </submittedName>
</protein>
<dbReference type="Pfam" id="PF09754">
    <property type="entry name" value="PAC2"/>
    <property type="match status" value="1"/>
</dbReference>
<reference evidence="2 3" key="1">
    <citation type="submission" date="2021-06" db="EMBL/GenBank/DDBJ databases">
        <title>Halomicroarcula sp. a new haloarchaeum isolated from saline soil.</title>
        <authorList>
            <person name="Duran-Viseras A."/>
            <person name="Sanchez-Porro C."/>
            <person name="Ventosa A."/>
        </authorList>
    </citation>
    <scope>NUCLEOTIDE SEQUENCE [LARGE SCALE GENOMIC DNA]</scope>
    <source>
        <strain evidence="2 3">F27</strain>
    </source>
</reference>
<dbReference type="Gene3D" id="3.40.50.10900">
    <property type="entry name" value="PAC-like subunit"/>
    <property type="match status" value="1"/>
</dbReference>
<dbReference type="Proteomes" id="UP001430455">
    <property type="component" value="Unassembled WGS sequence"/>
</dbReference>
<proteinExistence type="predicted"/>
<organism evidence="2 3">
    <name type="scientific">Haloarcula nitratireducens</name>
    <dbReference type="NCBI Taxonomy" id="2487749"/>
    <lineage>
        <taxon>Archaea</taxon>
        <taxon>Methanobacteriati</taxon>
        <taxon>Methanobacteriota</taxon>
        <taxon>Stenosarchaea group</taxon>
        <taxon>Halobacteria</taxon>
        <taxon>Halobacteriales</taxon>
        <taxon>Haloarculaceae</taxon>
        <taxon>Haloarcula</taxon>
    </lineage>
</organism>